<accession>A0ABQ1T2G8</accession>
<name>A0ABQ1T2G8_9GAMM</name>
<keyword evidence="2" id="KW-1185">Reference proteome</keyword>
<gene>
    <name evidence="1" type="ORF">GCM10011520_17760</name>
</gene>
<evidence type="ECO:0000313" key="1">
    <source>
        <dbReference type="EMBL" id="GGE77660.1"/>
    </source>
</evidence>
<dbReference type="Proteomes" id="UP000606498">
    <property type="component" value="Unassembled WGS sequence"/>
</dbReference>
<comment type="caution">
    <text evidence="1">The sequence shown here is derived from an EMBL/GenBank/DDBJ whole genome shotgun (WGS) entry which is preliminary data.</text>
</comment>
<protein>
    <submittedName>
        <fullName evidence="1">Uncharacterized protein</fullName>
    </submittedName>
</protein>
<proteinExistence type="predicted"/>
<sequence length="61" mass="6499">MVKANTAAVGRLVLTQGRENLAVTARLEDAVRQLETGWEAQLTLALDTVLPQAPLLSLITG</sequence>
<evidence type="ECO:0000313" key="2">
    <source>
        <dbReference type="Proteomes" id="UP000606498"/>
    </source>
</evidence>
<dbReference type="EMBL" id="BMKO01000004">
    <property type="protein sequence ID" value="GGE77660.1"/>
    <property type="molecule type" value="Genomic_DNA"/>
</dbReference>
<organism evidence="1 2">
    <name type="scientific">Shewanella carassii</name>
    <dbReference type="NCBI Taxonomy" id="1987584"/>
    <lineage>
        <taxon>Bacteria</taxon>
        <taxon>Pseudomonadati</taxon>
        <taxon>Pseudomonadota</taxon>
        <taxon>Gammaproteobacteria</taxon>
        <taxon>Alteromonadales</taxon>
        <taxon>Shewanellaceae</taxon>
        <taxon>Shewanella</taxon>
    </lineage>
</organism>
<reference evidence="2" key="1">
    <citation type="journal article" date="2019" name="Int. J. Syst. Evol. Microbiol.">
        <title>The Global Catalogue of Microorganisms (GCM) 10K type strain sequencing project: providing services to taxonomists for standard genome sequencing and annotation.</title>
        <authorList>
            <consortium name="The Broad Institute Genomics Platform"/>
            <consortium name="The Broad Institute Genome Sequencing Center for Infectious Disease"/>
            <person name="Wu L."/>
            <person name="Ma J."/>
        </authorList>
    </citation>
    <scope>NUCLEOTIDE SEQUENCE [LARGE SCALE GENOMIC DNA]</scope>
    <source>
        <strain evidence="2">CGMCC 1.16033</strain>
    </source>
</reference>